<protein>
    <submittedName>
        <fullName evidence="2">Uncharacterized protein</fullName>
    </submittedName>
</protein>
<feature type="region of interest" description="Disordered" evidence="1">
    <location>
        <begin position="75"/>
        <end position="110"/>
    </location>
</feature>
<dbReference type="Proteomes" id="UP001497516">
    <property type="component" value="Chromosome 2"/>
</dbReference>
<sequence length="145" mass="16592">MRSHFVRRSDVSERTTLTESAEFIITRFEMHQPGIEPGSVPWQGTILPLDHWCLLDGFPHFYYQFYKHVSFPNFTTNPSSRRKSVTERTKQGAPGRAEKELKRENDDSHFQGINSTLQSTVPLPASGSMDFSCKWNLQEEEAAAA</sequence>
<organism evidence="2 3">
    <name type="scientific">Linum trigynum</name>
    <dbReference type="NCBI Taxonomy" id="586398"/>
    <lineage>
        <taxon>Eukaryota</taxon>
        <taxon>Viridiplantae</taxon>
        <taxon>Streptophyta</taxon>
        <taxon>Embryophyta</taxon>
        <taxon>Tracheophyta</taxon>
        <taxon>Spermatophyta</taxon>
        <taxon>Magnoliopsida</taxon>
        <taxon>eudicotyledons</taxon>
        <taxon>Gunneridae</taxon>
        <taxon>Pentapetalae</taxon>
        <taxon>rosids</taxon>
        <taxon>fabids</taxon>
        <taxon>Malpighiales</taxon>
        <taxon>Linaceae</taxon>
        <taxon>Linum</taxon>
    </lineage>
</organism>
<dbReference type="AlphaFoldDB" id="A0AAV2D6B7"/>
<feature type="compositionally biased region" description="Basic and acidic residues" evidence="1">
    <location>
        <begin position="84"/>
        <end position="109"/>
    </location>
</feature>
<evidence type="ECO:0000256" key="1">
    <source>
        <dbReference type="SAM" id="MobiDB-lite"/>
    </source>
</evidence>
<reference evidence="2 3" key="1">
    <citation type="submission" date="2024-04" db="EMBL/GenBank/DDBJ databases">
        <authorList>
            <person name="Fracassetti M."/>
        </authorList>
    </citation>
    <scope>NUCLEOTIDE SEQUENCE [LARGE SCALE GENOMIC DNA]</scope>
</reference>
<evidence type="ECO:0000313" key="3">
    <source>
        <dbReference type="Proteomes" id="UP001497516"/>
    </source>
</evidence>
<dbReference type="EMBL" id="OZ034815">
    <property type="protein sequence ID" value="CAL1368469.1"/>
    <property type="molecule type" value="Genomic_DNA"/>
</dbReference>
<gene>
    <name evidence="2" type="ORF">LTRI10_LOCUS11587</name>
</gene>
<evidence type="ECO:0000313" key="2">
    <source>
        <dbReference type="EMBL" id="CAL1368469.1"/>
    </source>
</evidence>
<proteinExistence type="predicted"/>
<name>A0AAV2D6B7_9ROSI</name>
<accession>A0AAV2D6B7</accession>
<keyword evidence="3" id="KW-1185">Reference proteome</keyword>